<dbReference type="AlphaFoldDB" id="A0AA46QS60"/>
<dbReference type="EMBL" id="VRMQ01000017">
    <property type="protein sequence ID" value="TXN12271.1"/>
    <property type="molecule type" value="Genomic_DNA"/>
</dbReference>
<protein>
    <submittedName>
        <fullName evidence="1">Uncharacterized protein</fullName>
    </submittedName>
</protein>
<sequence length="137" mass="15869">MELATIKNDFWELRDGEKCNEENPETFWIPSLDARKALKRGDAARVILEIECEDEDGSLIISGERGYVIVSEVIGEQYLGILDFQPATIEKGNDDFYLCFGAEVPFEPQHIINITRPPEAYIEWQLGQEPERTWYRK</sequence>
<organism evidence="1 2">
    <name type="scientific">Vibrio parahaemolyticus</name>
    <dbReference type="NCBI Taxonomy" id="670"/>
    <lineage>
        <taxon>Bacteria</taxon>
        <taxon>Pseudomonadati</taxon>
        <taxon>Pseudomonadota</taxon>
        <taxon>Gammaproteobacteria</taxon>
        <taxon>Vibrionales</taxon>
        <taxon>Vibrionaceae</taxon>
        <taxon>Vibrio</taxon>
    </lineage>
</organism>
<evidence type="ECO:0000313" key="2">
    <source>
        <dbReference type="Proteomes" id="UP000321504"/>
    </source>
</evidence>
<comment type="caution">
    <text evidence="1">The sequence shown here is derived from an EMBL/GenBank/DDBJ whole genome shotgun (WGS) entry which is preliminary data.</text>
</comment>
<name>A0AA46QS60_VIBPH</name>
<accession>A0AA46QS60</accession>
<evidence type="ECO:0000313" key="1">
    <source>
        <dbReference type="EMBL" id="TXN12271.1"/>
    </source>
</evidence>
<proteinExistence type="predicted"/>
<reference evidence="1 2" key="1">
    <citation type="submission" date="2019-08" db="EMBL/GenBank/DDBJ databases">
        <title>Emerging of two pre-pandemic pathogenic O4:KUT lineages of Vibrio parahaemolyticus in coastal eastern China.</title>
        <authorList>
            <person name="Yu H."/>
        </authorList>
    </citation>
    <scope>NUCLEOTIDE SEQUENCE [LARGE SCALE GENOMIC DNA]</scope>
    <source>
        <strain evidence="1 2">HZ17-383</strain>
    </source>
</reference>
<dbReference type="RefSeq" id="WP_025506960.1">
    <property type="nucleotide sequence ID" value="NZ_JACVHH010000022.1"/>
</dbReference>
<dbReference type="Proteomes" id="UP000321504">
    <property type="component" value="Unassembled WGS sequence"/>
</dbReference>
<gene>
    <name evidence="1" type="ORF">FVP01_24495</name>
</gene>